<sequence length="82" mass="9449">MASRDRYCADYRISSQPFQASPCGHCNCTRQALCTLLYPMYVLFLSLLRCRINMIRTMTSDWLNPHCSSTPRLSDVEVVPDQ</sequence>
<keyword evidence="2" id="KW-1185">Reference proteome</keyword>
<gene>
    <name evidence="1" type="ORF">BDV37DRAFT_243550</name>
</gene>
<proteinExistence type="predicted"/>
<dbReference type="RefSeq" id="XP_031943585.1">
    <property type="nucleotide sequence ID" value="XM_032081448.1"/>
</dbReference>
<accession>A0A5N7DIH9</accession>
<reference evidence="1 2" key="1">
    <citation type="submission" date="2019-04" db="EMBL/GenBank/DDBJ databases">
        <authorList>
            <consortium name="DOE Joint Genome Institute"/>
            <person name="Mondo S."/>
            <person name="Kjaerbolling I."/>
            <person name="Vesth T."/>
            <person name="Frisvad J.C."/>
            <person name="Nybo J.L."/>
            <person name="Theobald S."/>
            <person name="Kildgaard S."/>
            <person name="Isbrandt T."/>
            <person name="Kuo A."/>
            <person name="Sato A."/>
            <person name="Lyhne E.K."/>
            <person name="Kogle M.E."/>
            <person name="Wiebenga A."/>
            <person name="Kun R.S."/>
            <person name="Lubbers R.J."/>
            <person name="Makela M.R."/>
            <person name="Barry K."/>
            <person name="Chovatia M."/>
            <person name="Clum A."/>
            <person name="Daum C."/>
            <person name="Haridas S."/>
            <person name="He G."/>
            <person name="LaButti K."/>
            <person name="Lipzen A."/>
            <person name="Riley R."/>
            <person name="Salamov A."/>
            <person name="Simmons B.A."/>
            <person name="Magnuson J.K."/>
            <person name="Henrissat B."/>
            <person name="Mortensen U.H."/>
            <person name="Larsen T.O."/>
            <person name="Devries R.P."/>
            <person name="Grigoriev I.V."/>
            <person name="Machida M."/>
            <person name="Baker S.E."/>
            <person name="Andersen M.R."/>
            <person name="Cantor M.N."/>
            <person name="Hua S.X."/>
        </authorList>
    </citation>
    <scope>NUCLEOTIDE SEQUENCE [LARGE SCALE GENOMIC DNA]</scope>
    <source>
        <strain evidence="1 2">CBS 119388</strain>
    </source>
</reference>
<evidence type="ECO:0000313" key="2">
    <source>
        <dbReference type="Proteomes" id="UP000325579"/>
    </source>
</evidence>
<dbReference type="Proteomes" id="UP000325579">
    <property type="component" value="Unassembled WGS sequence"/>
</dbReference>
<dbReference type="AlphaFoldDB" id="A0A5N7DIH9"/>
<evidence type="ECO:0000313" key="1">
    <source>
        <dbReference type="EMBL" id="KAE8406266.1"/>
    </source>
</evidence>
<protein>
    <submittedName>
        <fullName evidence="1">Uncharacterized protein</fullName>
    </submittedName>
</protein>
<dbReference type="GeneID" id="43666139"/>
<dbReference type="EMBL" id="ML736755">
    <property type="protein sequence ID" value="KAE8406266.1"/>
    <property type="molecule type" value="Genomic_DNA"/>
</dbReference>
<name>A0A5N7DIH9_9EURO</name>
<organism evidence="1 2">
    <name type="scientific">Aspergillus pseudonomiae</name>
    <dbReference type="NCBI Taxonomy" id="1506151"/>
    <lineage>
        <taxon>Eukaryota</taxon>
        <taxon>Fungi</taxon>
        <taxon>Dikarya</taxon>
        <taxon>Ascomycota</taxon>
        <taxon>Pezizomycotina</taxon>
        <taxon>Eurotiomycetes</taxon>
        <taxon>Eurotiomycetidae</taxon>
        <taxon>Eurotiales</taxon>
        <taxon>Aspergillaceae</taxon>
        <taxon>Aspergillus</taxon>
        <taxon>Aspergillus subgen. Circumdati</taxon>
    </lineage>
</organism>